<evidence type="ECO:0000313" key="3">
    <source>
        <dbReference type="EMBL" id="BDQ37885.1"/>
    </source>
</evidence>
<sequence length="380" mass="42906">MVFKSNGKTYYAPDWAKVAQSVGRPERKNCGSCHFFGGGADAVKHGDLDSSLVKPDKNLDVHMGTKESGGQDFACTRCHTTRNHHVAGRIYEKPAALERKSLLQDDLGDKIMCESCHGSQPHMSGGMFSKLNDHTDKVACQSCHIPEFARAQSTKMWWDWSKAGQLMDGKAKIKGPDGKPVFLKKKGEFVWEKDVVPEYYWFDGTMDHVTTEDAIDPTEEVWLNRPNGDRNDPNSRIMPFKVHRAMSPYDKVNKTMVIPHLFPFDKKDKTAYWKEFDWEKAIEVGMKYAGQTYSGEFGFVETTYAFPTTHMVAPRENALKCAQCHNPEGRLKDLTGFYMPGRDKYQLVDSAGWFGAGAALLAVIIHGIMRFVSGLRRKED</sequence>
<dbReference type="SUPFAM" id="SSF48695">
    <property type="entry name" value="Multiheme cytochromes"/>
    <property type="match status" value="1"/>
</dbReference>
<reference evidence="3 4" key="1">
    <citation type="submission" date="2022-08" db="EMBL/GenBank/DDBJ databases">
        <title>Genome Sequence of the sulphate-reducing bacterium, Pseudodesulfovibrio sp. SYK.</title>
        <authorList>
            <person name="Kondo R."/>
            <person name="Kataoka T."/>
        </authorList>
    </citation>
    <scope>NUCLEOTIDE SEQUENCE [LARGE SCALE GENOMIC DNA]</scope>
    <source>
        <strain evidence="3 4">SYK</strain>
    </source>
</reference>
<feature type="transmembrane region" description="Helical" evidence="2">
    <location>
        <begin position="351"/>
        <end position="372"/>
    </location>
</feature>
<name>A0ABN6S7J4_9BACT</name>
<evidence type="ECO:0000313" key="4">
    <source>
        <dbReference type="Proteomes" id="UP001317742"/>
    </source>
</evidence>
<dbReference type="NCBIfam" id="TIGR04315">
    <property type="entry name" value="octaheme_Shew"/>
    <property type="match status" value="1"/>
</dbReference>
<accession>A0ABN6S7J4</accession>
<dbReference type="InterPro" id="IPR024673">
    <property type="entry name" value="Octahem_Cyt_c"/>
</dbReference>
<keyword evidence="1" id="KW-0732">Signal</keyword>
<keyword evidence="2" id="KW-1133">Transmembrane helix</keyword>
<dbReference type="Pfam" id="PF11783">
    <property type="entry name" value="Cytochrome_cB"/>
    <property type="match status" value="1"/>
</dbReference>
<keyword evidence="4" id="KW-1185">Reference proteome</keyword>
<dbReference type="InterPro" id="IPR051829">
    <property type="entry name" value="Multiheme_Cytochr_ET"/>
</dbReference>
<keyword evidence="2" id="KW-0812">Transmembrane</keyword>
<keyword evidence="2" id="KW-0472">Membrane</keyword>
<evidence type="ECO:0008006" key="5">
    <source>
        <dbReference type="Google" id="ProtNLM"/>
    </source>
</evidence>
<gene>
    <name evidence="3" type="ORF">SYK_22450</name>
</gene>
<evidence type="ECO:0000256" key="1">
    <source>
        <dbReference type="ARBA" id="ARBA00022729"/>
    </source>
</evidence>
<dbReference type="EMBL" id="AP026709">
    <property type="protein sequence ID" value="BDQ37885.1"/>
    <property type="molecule type" value="Genomic_DNA"/>
</dbReference>
<evidence type="ECO:0000256" key="2">
    <source>
        <dbReference type="SAM" id="Phobius"/>
    </source>
</evidence>
<dbReference type="PIRSF" id="PIRSF039014">
    <property type="entry name" value="OTR_cyc"/>
    <property type="match status" value="1"/>
</dbReference>
<dbReference type="PANTHER" id="PTHR35038:SF5">
    <property type="entry name" value="CYTOCHROME C-TYPE PROTEIN NRFB"/>
    <property type="match status" value="1"/>
</dbReference>
<dbReference type="InterPro" id="IPR036280">
    <property type="entry name" value="Multihaem_cyt_sf"/>
</dbReference>
<proteinExistence type="predicted"/>
<organism evidence="3 4">
    <name type="scientific">Pseudodesulfovibrio nedwellii</name>
    <dbReference type="NCBI Taxonomy" id="2973072"/>
    <lineage>
        <taxon>Bacteria</taxon>
        <taxon>Pseudomonadati</taxon>
        <taxon>Thermodesulfobacteriota</taxon>
        <taxon>Desulfovibrionia</taxon>
        <taxon>Desulfovibrionales</taxon>
        <taxon>Desulfovibrionaceae</taxon>
    </lineage>
</organism>
<dbReference type="PANTHER" id="PTHR35038">
    <property type="entry name" value="DISSIMILATORY SULFITE REDUCTASE SIRA"/>
    <property type="match status" value="1"/>
</dbReference>
<protein>
    <recommendedName>
        <fullName evidence="5">Tetrathionate reductase family octaheme c-type cytochrome</fullName>
    </recommendedName>
</protein>
<dbReference type="Proteomes" id="UP001317742">
    <property type="component" value="Chromosome"/>
</dbReference>